<gene>
    <name evidence="1" type="ORF">SD28_07260</name>
</gene>
<name>A0A0A8E5Y2_9GAMM</name>
<proteinExistence type="predicted"/>
<dbReference type="AlphaFoldDB" id="A0A0A8E5Y2"/>
<reference evidence="1 2" key="1">
    <citation type="submission" date="2014-12" db="EMBL/GenBank/DDBJ databases">
        <title>Complete genome sequence of Francisella guanzhouensis strain 08HL01032 isolated from air-conditioning system in China.</title>
        <authorList>
            <person name="Svensson D."/>
            <person name="Ohrman C."/>
            <person name="Backman S."/>
            <person name="Karlsson E."/>
            <person name="Nilsson E."/>
            <person name="Bystrom M."/>
            <person name="Larkeryd A."/>
            <person name="Stenberg P."/>
            <person name="Scholtz H.C."/>
            <person name="Forsman M."/>
            <person name="Sjodin A."/>
        </authorList>
    </citation>
    <scope>NUCLEOTIDE SEQUENCE [LARGE SCALE GENOMIC DNA]</scope>
    <source>
        <strain evidence="1 2">08HL01032</strain>
    </source>
</reference>
<accession>A0A0A8E5Y2</accession>
<dbReference type="RefSeq" id="WP_039125489.1">
    <property type="nucleotide sequence ID" value="NZ_CP010427.1"/>
</dbReference>
<evidence type="ECO:0000313" key="2">
    <source>
        <dbReference type="Proteomes" id="UP000031104"/>
    </source>
</evidence>
<dbReference type="OrthoDB" id="5603039at2"/>
<dbReference type="STRING" id="594679.SD28_07260"/>
<dbReference type="KEGG" id="fgu:SD28_07260"/>
<evidence type="ECO:0000313" key="1">
    <source>
        <dbReference type="EMBL" id="AJC49428.1"/>
    </source>
</evidence>
<organism evidence="1 2">
    <name type="scientific">Allofrancisella guangzhouensis</name>
    <dbReference type="NCBI Taxonomy" id="594679"/>
    <lineage>
        <taxon>Bacteria</taxon>
        <taxon>Pseudomonadati</taxon>
        <taxon>Pseudomonadota</taxon>
        <taxon>Gammaproteobacteria</taxon>
        <taxon>Thiotrichales</taxon>
        <taxon>Francisellaceae</taxon>
        <taxon>Allofrancisella</taxon>
    </lineage>
</organism>
<dbReference type="Proteomes" id="UP000031104">
    <property type="component" value="Chromosome"/>
</dbReference>
<sequence length="627" mass="73978">MSTTLPKYLEVSIFTLKDDRTIDNDSEKKINASDIKSFDISFNTYGFNGEITFHLPYNRSEEPLWDKLIEEDFFAIKLKYYQEIIKDNKYEIDKEFQWQILGYFDTSEHGHCQLVERFEPSSSYLEVSVKFTDSIKAFFGNHYIQKVFFQKSYQQILKDMLKDFSKIFELKLEEPLSPEIKENRPWLAVNCDKSCQWSFYKYIMNTFQYYHLQPYYIYNNEDSENYNVKSLDEFKQDCDNKDAYEIDRVNVDSIYFNRNSSNLACYTINNSFWDKSKQSADSKDLEFKNSKDSPIKVQENYQYANGKDFDAFVKKYEKNIELNSKTGMSYKLYFRTHLTEINFLPMNIISLKDGNKNDAKNIDEYQYPDYFILKTHLKYVNSQVENKNVYIKNNNKSLGKDDKDLHKDYFRLTGDFCISVEAHDKKNIARYYPVFNKENPAIKSYGEIFGTDDDKKLDYFLGTENKDEIKRSKINDSLAKSVGINTMSPLTSTSLYYLVTIPESLSPKTKEKQRKISVPFSFNNGYGFMPLKNKTPVKLNIFQEHSNIEDVVWIPVTESKNFETTDGESRNTIFMGMDDKSYTKMEHLSCEEKDKSEFFIESKNKNIKTKLNFDAQSFNITISNAEK</sequence>
<dbReference type="EMBL" id="CP010427">
    <property type="protein sequence ID" value="AJC49428.1"/>
    <property type="molecule type" value="Genomic_DNA"/>
</dbReference>
<protein>
    <submittedName>
        <fullName evidence="1">Uncharacterized protein</fullName>
    </submittedName>
</protein>
<dbReference type="HOGENOM" id="CLU_436001_0_0_6"/>
<keyword evidence="2" id="KW-1185">Reference proteome</keyword>